<dbReference type="Proteomes" id="UP000054843">
    <property type="component" value="Unassembled WGS sequence"/>
</dbReference>
<feature type="region of interest" description="Disordered" evidence="1">
    <location>
        <begin position="1"/>
        <end position="36"/>
    </location>
</feature>
<gene>
    <name evidence="2" type="ORF">T10_11412</name>
</gene>
<dbReference type="EMBL" id="JYDO01001229">
    <property type="protein sequence ID" value="KRZ64316.1"/>
    <property type="molecule type" value="Genomic_DNA"/>
</dbReference>
<evidence type="ECO:0000313" key="3">
    <source>
        <dbReference type="Proteomes" id="UP000054843"/>
    </source>
</evidence>
<evidence type="ECO:0000256" key="1">
    <source>
        <dbReference type="SAM" id="MobiDB-lite"/>
    </source>
</evidence>
<keyword evidence="3" id="KW-1185">Reference proteome</keyword>
<comment type="caution">
    <text evidence="2">The sequence shown here is derived from an EMBL/GenBank/DDBJ whole genome shotgun (WGS) entry which is preliminary data.</text>
</comment>
<name>A0A0V1LY18_9BILA</name>
<proteinExistence type="predicted"/>
<feature type="compositionally biased region" description="Polar residues" evidence="1">
    <location>
        <begin position="1"/>
        <end position="17"/>
    </location>
</feature>
<accession>A0A0V1LY18</accession>
<sequence>MVFNQVGNPFAGSQTPREGNGPGRHANETMMLQVDE</sequence>
<reference evidence="2 3" key="1">
    <citation type="submission" date="2015-01" db="EMBL/GenBank/DDBJ databases">
        <title>Evolution of Trichinella species and genotypes.</title>
        <authorList>
            <person name="Korhonen P.K."/>
            <person name="Edoardo P."/>
            <person name="Giuseppe L.R."/>
            <person name="Gasser R.B."/>
        </authorList>
    </citation>
    <scope>NUCLEOTIDE SEQUENCE [LARGE SCALE GENOMIC DNA]</scope>
    <source>
        <strain evidence="2">ISS1980</strain>
    </source>
</reference>
<evidence type="ECO:0000313" key="2">
    <source>
        <dbReference type="EMBL" id="KRZ64316.1"/>
    </source>
</evidence>
<protein>
    <submittedName>
        <fullName evidence="2">Uncharacterized protein</fullName>
    </submittedName>
</protein>
<organism evidence="2 3">
    <name type="scientific">Trichinella papuae</name>
    <dbReference type="NCBI Taxonomy" id="268474"/>
    <lineage>
        <taxon>Eukaryota</taxon>
        <taxon>Metazoa</taxon>
        <taxon>Ecdysozoa</taxon>
        <taxon>Nematoda</taxon>
        <taxon>Enoplea</taxon>
        <taxon>Dorylaimia</taxon>
        <taxon>Trichinellida</taxon>
        <taxon>Trichinellidae</taxon>
        <taxon>Trichinella</taxon>
    </lineage>
</organism>
<dbReference type="AlphaFoldDB" id="A0A0V1LY18"/>